<evidence type="ECO:0000256" key="8">
    <source>
        <dbReference type="SAM" id="MobiDB-lite"/>
    </source>
</evidence>
<evidence type="ECO:0000256" key="7">
    <source>
        <dbReference type="RuleBase" id="RU366041"/>
    </source>
</evidence>
<dbReference type="PANTHER" id="PTHR13890:SF29">
    <property type="entry name" value="MAGNESIUM TRANSPORTER MRS2-F"/>
    <property type="match status" value="1"/>
</dbReference>
<keyword evidence="7" id="KW-0460">Magnesium</keyword>
<dbReference type="EMBL" id="LR862142">
    <property type="protein sequence ID" value="CAD1822813.1"/>
    <property type="molecule type" value="Genomic_DNA"/>
</dbReference>
<feature type="region of interest" description="Disordered" evidence="8">
    <location>
        <begin position="491"/>
        <end position="510"/>
    </location>
</feature>
<feature type="compositionally biased region" description="Basic residues" evidence="8">
    <location>
        <begin position="194"/>
        <end position="206"/>
    </location>
</feature>
<dbReference type="Pfam" id="PF22099">
    <property type="entry name" value="MRS2-like"/>
    <property type="match status" value="2"/>
</dbReference>
<keyword evidence="5" id="KW-0067">ATP-binding</keyword>
<feature type="domain" description="DEAD-box RNA helicase Q" evidence="9">
    <location>
        <begin position="55"/>
        <end position="83"/>
    </location>
</feature>
<gene>
    <name evidence="10" type="ORF">CB5_LOCUS6024</name>
</gene>
<feature type="transmembrane region" description="Helical" evidence="7">
    <location>
        <begin position="605"/>
        <end position="627"/>
    </location>
</feature>
<dbReference type="GO" id="GO:0016020">
    <property type="term" value="C:membrane"/>
    <property type="evidence" value="ECO:0007669"/>
    <property type="project" value="UniProtKB-SubCell"/>
</dbReference>
<evidence type="ECO:0000256" key="1">
    <source>
        <dbReference type="ARBA" id="ARBA00007535"/>
    </source>
</evidence>
<dbReference type="InterPro" id="IPR011545">
    <property type="entry name" value="DEAD/DEAH_box_helicase_dom"/>
</dbReference>
<dbReference type="InterPro" id="IPR014014">
    <property type="entry name" value="RNA_helicase_DEAD_Q_motif"/>
</dbReference>
<feature type="short sequence motif" description="Q motif" evidence="6">
    <location>
        <begin position="55"/>
        <end position="83"/>
    </location>
</feature>
<evidence type="ECO:0000259" key="9">
    <source>
        <dbReference type="PROSITE" id="PS51195"/>
    </source>
</evidence>
<name>A0A6V7NW46_ANACO</name>
<dbReference type="AlphaFoldDB" id="A0A6V7NW46"/>
<keyword evidence="7" id="KW-0472">Membrane</keyword>
<comment type="subcellular location">
    <subcellularLocation>
        <location evidence="7">Membrane</location>
        <topology evidence="7">Multi-pass membrane protein</topology>
    </subcellularLocation>
</comment>
<dbReference type="InterPro" id="IPR027417">
    <property type="entry name" value="P-loop_NTPase"/>
</dbReference>
<dbReference type="GO" id="GO:0005524">
    <property type="term" value="F:ATP binding"/>
    <property type="evidence" value="ECO:0007669"/>
    <property type="project" value="UniProtKB-KW"/>
</dbReference>
<evidence type="ECO:0000256" key="2">
    <source>
        <dbReference type="ARBA" id="ARBA00022741"/>
    </source>
</evidence>
<feature type="compositionally biased region" description="Gly residues" evidence="8">
    <location>
        <begin position="261"/>
        <end position="271"/>
    </location>
</feature>
<dbReference type="PANTHER" id="PTHR13890">
    <property type="entry name" value="RNA SPLICING PROTEIN MRS2, MITOCHONDRIAL"/>
    <property type="match status" value="1"/>
</dbReference>
<feature type="region of interest" description="Disordered" evidence="8">
    <location>
        <begin position="177"/>
        <end position="206"/>
    </location>
</feature>
<organism evidence="10">
    <name type="scientific">Ananas comosus var. bracteatus</name>
    <name type="common">red pineapple</name>
    <dbReference type="NCBI Taxonomy" id="296719"/>
    <lineage>
        <taxon>Eukaryota</taxon>
        <taxon>Viridiplantae</taxon>
        <taxon>Streptophyta</taxon>
        <taxon>Embryophyta</taxon>
        <taxon>Tracheophyta</taxon>
        <taxon>Spermatophyta</taxon>
        <taxon>Magnoliopsida</taxon>
        <taxon>Liliopsida</taxon>
        <taxon>Poales</taxon>
        <taxon>Bromeliaceae</taxon>
        <taxon>Bromelioideae</taxon>
        <taxon>Ananas</taxon>
    </lineage>
</organism>
<dbReference type="GO" id="GO:0016787">
    <property type="term" value="F:hydrolase activity"/>
    <property type="evidence" value="ECO:0007669"/>
    <property type="project" value="UniProtKB-KW"/>
</dbReference>
<dbReference type="GO" id="GO:0015095">
    <property type="term" value="F:magnesium ion transmembrane transporter activity"/>
    <property type="evidence" value="ECO:0007669"/>
    <property type="project" value="UniProtKB-ARBA"/>
</dbReference>
<dbReference type="CDD" id="cd12823">
    <property type="entry name" value="Mrs2_Mfm1p-like"/>
    <property type="match status" value="1"/>
</dbReference>
<evidence type="ECO:0000313" key="10">
    <source>
        <dbReference type="EMBL" id="CAD1822813.1"/>
    </source>
</evidence>
<keyword evidence="4" id="KW-0347">Helicase</keyword>
<keyword evidence="7" id="KW-1133">Transmembrane helix</keyword>
<protein>
    <recommendedName>
        <fullName evidence="7">Magnesium transporter</fullName>
    </recommendedName>
</protein>
<proteinExistence type="inferred from homology"/>
<sequence>MSVCELAKGITYSDPLPTGWKPLPRLCCMPPARAADLRRCWHILVDGDDVPPPIPLFRDMRLPDPVLRKLREKGIVRPTPIQVQGLPVVLSGRDMIGIAFTSFGKTLVFVLPLIMAALEEELIMPVVPGEGPFGLVVYLSCELARQSFEVVEHGVVFLRRFTSLSLPRVALPMTEDPRARLPSKMRRNPNSPTLRRRRGRRTLRRRRGDHLRIDEIAWRKPYHRRHHHHHQGAAGVEGGGCSGGAAAAADSGEAEGRRGGDGGGEGVAGGEGGREVATRGGGKQPIMRRTGLQPRDLRVLDPLLSYPSTILGRERAIVINLEHVKAIITSSEVLISNAMDPLIEPLVQDLRARLTLSERSPEQPKLMMDLPRSGSTKVLPFEFRALEVCLESACKSLEWETSALEKEAYPALDELTTKVSTLNLENVRQLKSRLVAITGRVQKVRDDVEHLLDDDIHMAAMYLTEKLLHREAGGLSSRFDLDKDPIKLCEERDEDEHDDDDKDWTDGDNESLSGFKPNIHELEMLLEAYFVQTDGILNKLSTLREYVDDTEDYINIMLDDKQNQLLQMGIVLTTATLVATTGIIVTGFLSINVHIPLYNSPYIKFWETVIGLTVVGIILYIIVHIWYKKSGLLQ</sequence>
<dbReference type="GO" id="GO:0003724">
    <property type="term" value="F:RNA helicase activity"/>
    <property type="evidence" value="ECO:0007669"/>
    <property type="project" value="InterPro"/>
</dbReference>
<evidence type="ECO:0000256" key="3">
    <source>
        <dbReference type="ARBA" id="ARBA00022801"/>
    </source>
</evidence>
<dbReference type="Gene3D" id="2.40.128.330">
    <property type="match status" value="1"/>
</dbReference>
<keyword evidence="2" id="KW-0547">Nucleotide-binding</keyword>
<feature type="region of interest" description="Disordered" evidence="8">
    <location>
        <begin position="222"/>
        <end position="290"/>
    </location>
</feature>
<dbReference type="SUPFAM" id="SSF52540">
    <property type="entry name" value="P-loop containing nucleoside triphosphate hydrolases"/>
    <property type="match status" value="1"/>
</dbReference>
<comment type="similarity">
    <text evidence="1 7">Belongs to the CorA metal ion transporter (MIT) (TC 1.A.35.5) family.</text>
</comment>
<evidence type="ECO:0000256" key="5">
    <source>
        <dbReference type="ARBA" id="ARBA00022840"/>
    </source>
</evidence>
<feature type="transmembrane region" description="Helical" evidence="7">
    <location>
        <begin position="565"/>
        <end position="593"/>
    </location>
</feature>
<dbReference type="PROSITE" id="PS51195">
    <property type="entry name" value="Q_MOTIF"/>
    <property type="match status" value="1"/>
</dbReference>
<dbReference type="GO" id="GO:0003676">
    <property type="term" value="F:nucleic acid binding"/>
    <property type="evidence" value="ECO:0007669"/>
    <property type="project" value="InterPro"/>
</dbReference>
<dbReference type="InterPro" id="IPR039204">
    <property type="entry name" value="MRS2-like"/>
</dbReference>
<keyword evidence="7" id="KW-0812">Transmembrane</keyword>
<dbReference type="Gene3D" id="3.40.50.300">
    <property type="entry name" value="P-loop containing nucleotide triphosphate hydrolases"/>
    <property type="match status" value="1"/>
</dbReference>
<dbReference type="Pfam" id="PF00270">
    <property type="entry name" value="DEAD"/>
    <property type="match status" value="1"/>
</dbReference>
<evidence type="ECO:0000256" key="6">
    <source>
        <dbReference type="PROSITE-ProRule" id="PRU00552"/>
    </source>
</evidence>
<feature type="compositionally biased region" description="Basic residues" evidence="8">
    <location>
        <begin position="222"/>
        <end position="231"/>
    </location>
</feature>
<accession>A0A6V7NW46</accession>
<evidence type="ECO:0000256" key="4">
    <source>
        <dbReference type="ARBA" id="ARBA00022806"/>
    </source>
</evidence>
<feature type="compositionally biased region" description="Acidic residues" evidence="8">
    <location>
        <begin position="491"/>
        <end position="509"/>
    </location>
</feature>
<keyword evidence="7" id="KW-0813">Transport</keyword>
<comment type="function">
    <text evidence="7">Magnesium transporter that may mediate the influx of magnesium.</text>
</comment>
<keyword evidence="7" id="KW-0406">Ion transport</keyword>
<reference evidence="10" key="1">
    <citation type="submission" date="2020-07" db="EMBL/GenBank/DDBJ databases">
        <authorList>
            <person name="Lin J."/>
        </authorList>
    </citation>
    <scope>NUCLEOTIDE SEQUENCE</scope>
</reference>
<dbReference type="Gene3D" id="1.20.58.340">
    <property type="entry name" value="Magnesium transport protein CorA, transmembrane region"/>
    <property type="match status" value="1"/>
</dbReference>
<keyword evidence="3" id="KW-0378">Hydrolase</keyword>